<name>A0ABX1TSB3_9GAMM</name>
<dbReference type="InterPro" id="IPR029039">
    <property type="entry name" value="Flavoprotein-like_sf"/>
</dbReference>
<accession>A0ABX1TSB3</accession>
<proteinExistence type="predicted"/>
<dbReference type="Gene3D" id="3.40.50.360">
    <property type="match status" value="1"/>
</dbReference>
<keyword evidence="4" id="KW-1185">Reference proteome</keyword>
<comment type="caution">
    <text evidence="3">The sequence shown here is derived from an EMBL/GenBank/DDBJ whole genome shotgun (WGS) entry which is preliminary data.</text>
</comment>
<dbReference type="EMBL" id="SPMZ01000067">
    <property type="protein sequence ID" value="NMQ20879.1"/>
    <property type="molecule type" value="Genomic_DNA"/>
</dbReference>
<organism evidence="3 4">
    <name type="scientific">Candidatus Competibacter phosphatis</name>
    <dbReference type="NCBI Taxonomy" id="221280"/>
    <lineage>
        <taxon>Bacteria</taxon>
        <taxon>Pseudomonadati</taxon>
        <taxon>Pseudomonadota</taxon>
        <taxon>Gammaproteobacteria</taxon>
        <taxon>Candidatus Competibacteraceae</taxon>
        <taxon>Candidatus Competibacter</taxon>
    </lineage>
</organism>
<dbReference type="InterPro" id="IPR046980">
    <property type="entry name" value="KefG/KefF"/>
</dbReference>
<dbReference type="SUPFAM" id="SSF52218">
    <property type="entry name" value="Flavoproteins"/>
    <property type="match status" value="1"/>
</dbReference>
<reference evidence="3 4" key="1">
    <citation type="submission" date="2019-03" db="EMBL/GenBank/DDBJ databases">
        <title>Metabolic reconstructions from genomes of highly enriched 'Candidatus Accumulibacter' and 'Candidatus Competibacter' bioreactor populations.</title>
        <authorList>
            <person name="Annavajhala M.K."/>
            <person name="Welles L."/>
            <person name="Abbas B."/>
            <person name="Sorokin D."/>
            <person name="Park H."/>
            <person name="Van Loosdrecht M."/>
            <person name="Chandran K."/>
        </authorList>
    </citation>
    <scope>NUCLEOTIDE SEQUENCE [LARGE SCALE GENOMIC DNA]</scope>
    <source>
        <strain evidence="3 4">SBR_G</strain>
    </source>
</reference>
<dbReference type="PANTHER" id="PTHR47307:SF2">
    <property type="entry name" value="GLUTATHIONE-REGULATED POTASSIUM-EFFLUX SYSTEM ANCILLARY PROTEIN KEFF"/>
    <property type="match status" value="1"/>
</dbReference>
<dbReference type="Proteomes" id="UP000760480">
    <property type="component" value="Unassembled WGS sequence"/>
</dbReference>
<evidence type="ECO:0000313" key="3">
    <source>
        <dbReference type="EMBL" id="NMQ20879.1"/>
    </source>
</evidence>
<dbReference type="RefSeq" id="WP_169250158.1">
    <property type="nucleotide sequence ID" value="NZ_SPMZ01000067.1"/>
</dbReference>
<feature type="domain" description="Flavodoxin-like fold" evidence="2">
    <location>
        <begin position="3"/>
        <end position="170"/>
    </location>
</feature>
<dbReference type="InterPro" id="IPR003680">
    <property type="entry name" value="Flavodoxin_fold"/>
</dbReference>
<protein>
    <submittedName>
        <fullName evidence="3">NAD(P)H dehydrogenase</fullName>
    </submittedName>
</protein>
<dbReference type="Pfam" id="PF02525">
    <property type="entry name" value="Flavodoxin_2"/>
    <property type="match status" value="1"/>
</dbReference>
<sequence length="182" mass="20669">MNRIVVLYAHPRGQRSNANRRLIEAAATVPGVAVRNLYERYPDFDIDARAEQQAIQTAELLVFQYPTYWYSPPPLLKLWIDTVLEPGWAYGPGGTALVGKHWWCVTTTGGTQSSYAADNLHGYPYETFLPPLIQTARLCGMNWLPPWVLHGVPHLGDDALRDWATRYRDRLANYPAWVADTD</sequence>
<evidence type="ECO:0000313" key="4">
    <source>
        <dbReference type="Proteomes" id="UP000760480"/>
    </source>
</evidence>
<dbReference type="PANTHER" id="PTHR47307">
    <property type="entry name" value="GLUTATHIONE-REGULATED POTASSIUM-EFFLUX SYSTEM ANCILLARY PROTEIN KEFG"/>
    <property type="match status" value="1"/>
</dbReference>
<evidence type="ECO:0000256" key="1">
    <source>
        <dbReference type="ARBA" id="ARBA00023002"/>
    </source>
</evidence>
<evidence type="ECO:0000259" key="2">
    <source>
        <dbReference type="Pfam" id="PF02525"/>
    </source>
</evidence>
<gene>
    <name evidence="3" type="ORF">E4P82_17800</name>
</gene>
<keyword evidence="1" id="KW-0560">Oxidoreductase</keyword>